<keyword evidence="1" id="KW-0812">Transmembrane</keyword>
<evidence type="ECO:0000313" key="3">
    <source>
        <dbReference type="Proteomes" id="UP000193804"/>
    </source>
</evidence>
<evidence type="ECO:0000256" key="1">
    <source>
        <dbReference type="SAM" id="Phobius"/>
    </source>
</evidence>
<feature type="transmembrane region" description="Helical" evidence="1">
    <location>
        <begin position="17"/>
        <end position="37"/>
    </location>
</feature>
<dbReference type="PANTHER" id="PTHR36974">
    <property type="entry name" value="MEMBRANE PROTEIN-RELATED"/>
    <property type="match status" value="1"/>
</dbReference>
<dbReference type="EMBL" id="FXAW01000001">
    <property type="protein sequence ID" value="SMG12218.1"/>
    <property type="molecule type" value="Genomic_DNA"/>
</dbReference>
<protein>
    <submittedName>
        <fullName evidence="2">Uncharacterized membrane protein</fullName>
    </submittedName>
</protein>
<keyword evidence="1" id="KW-1133">Transmembrane helix</keyword>
<dbReference type="RefSeq" id="WP_085515485.1">
    <property type="nucleotide sequence ID" value="NZ_FXAW01000001.1"/>
</dbReference>
<dbReference type="Proteomes" id="UP000193804">
    <property type="component" value="Unassembled WGS sequence"/>
</dbReference>
<proteinExistence type="predicted"/>
<dbReference type="OrthoDB" id="327939at2"/>
<feature type="transmembrane region" description="Helical" evidence="1">
    <location>
        <begin position="108"/>
        <end position="126"/>
    </location>
</feature>
<dbReference type="PANTHER" id="PTHR36974:SF1">
    <property type="entry name" value="DOXX FAMILY MEMBRANE PROTEIN"/>
    <property type="match status" value="1"/>
</dbReference>
<organism evidence="2 3">
    <name type="scientific">Marivirga sericea</name>
    <dbReference type="NCBI Taxonomy" id="1028"/>
    <lineage>
        <taxon>Bacteria</taxon>
        <taxon>Pseudomonadati</taxon>
        <taxon>Bacteroidota</taxon>
        <taxon>Cytophagia</taxon>
        <taxon>Cytophagales</taxon>
        <taxon>Marivirgaceae</taxon>
        <taxon>Marivirga</taxon>
    </lineage>
</organism>
<accession>A0A1X7IC59</accession>
<evidence type="ECO:0000313" key="2">
    <source>
        <dbReference type="EMBL" id="SMG12218.1"/>
    </source>
</evidence>
<gene>
    <name evidence="2" type="ORF">SAMN05661096_00480</name>
</gene>
<feature type="transmembrane region" description="Helical" evidence="1">
    <location>
        <begin position="49"/>
        <end position="67"/>
    </location>
</feature>
<feature type="transmembrane region" description="Helical" evidence="1">
    <location>
        <begin position="74"/>
        <end position="93"/>
    </location>
</feature>
<name>A0A1X7IC59_9BACT</name>
<dbReference type="AlphaFoldDB" id="A0A1X7IC59"/>
<dbReference type="STRING" id="1028.SAMN05661096_00480"/>
<reference evidence="3" key="1">
    <citation type="submission" date="2017-04" db="EMBL/GenBank/DDBJ databases">
        <authorList>
            <person name="Varghese N."/>
            <person name="Submissions S."/>
        </authorList>
    </citation>
    <scope>NUCLEOTIDE SEQUENCE [LARGE SCALE GENOMIC DNA]</scope>
    <source>
        <strain evidence="3">DSM 4125</strain>
    </source>
</reference>
<keyword evidence="3" id="KW-1185">Reference proteome</keyword>
<keyword evidence="1" id="KW-0472">Membrane</keyword>
<sequence length="133" mass="15243">MLKHIGNYLKSKWSIRLLFVFYLLAGFNHFINPTFYLPLIPPYLPYPEIINWISGVIEIVVAFGVLISKSRKIASFVILAMLIAFIPSHVYFIQTGSCVDDGLCVPQWIGWLRLIIIHPLLLLWAWKAGTSLK</sequence>